<proteinExistence type="predicted"/>
<dbReference type="AlphaFoldDB" id="A0A9N9XDU6"/>
<evidence type="ECO:0000313" key="3">
    <source>
        <dbReference type="Proteomes" id="UP001153709"/>
    </source>
</evidence>
<evidence type="ECO:0000313" key="2">
    <source>
        <dbReference type="EMBL" id="CAG9835359.1"/>
    </source>
</evidence>
<dbReference type="EMBL" id="OU898280">
    <property type="protein sequence ID" value="CAG9835359.1"/>
    <property type="molecule type" value="Genomic_DNA"/>
</dbReference>
<reference evidence="2" key="1">
    <citation type="submission" date="2022-01" db="EMBL/GenBank/DDBJ databases">
        <authorList>
            <person name="King R."/>
        </authorList>
    </citation>
    <scope>NUCLEOTIDE SEQUENCE</scope>
</reference>
<organism evidence="2 3">
    <name type="scientific">Diabrotica balteata</name>
    <name type="common">Banded cucumber beetle</name>
    <dbReference type="NCBI Taxonomy" id="107213"/>
    <lineage>
        <taxon>Eukaryota</taxon>
        <taxon>Metazoa</taxon>
        <taxon>Ecdysozoa</taxon>
        <taxon>Arthropoda</taxon>
        <taxon>Hexapoda</taxon>
        <taxon>Insecta</taxon>
        <taxon>Pterygota</taxon>
        <taxon>Neoptera</taxon>
        <taxon>Endopterygota</taxon>
        <taxon>Coleoptera</taxon>
        <taxon>Polyphaga</taxon>
        <taxon>Cucujiformia</taxon>
        <taxon>Chrysomeloidea</taxon>
        <taxon>Chrysomelidae</taxon>
        <taxon>Galerucinae</taxon>
        <taxon>Diabroticina</taxon>
        <taxon>Diabroticites</taxon>
        <taxon>Diabrotica</taxon>
    </lineage>
</organism>
<protein>
    <submittedName>
        <fullName evidence="2">Uncharacterized protein</fullName>
    </submittedName>
</protein>
<gene>
    <name evidence="2" type="ORF">DIABBA_LOCUS8561</name>
</gene>
<evidence type="ECO:0000256" key="1">
    <source>
        <dbReference type="SAM" id="MobiDB-lite"/>
    </source>
</evidence>
<dbReference type="Proteomes" id="UP001153709">
    <property type="component" value="Chromosome 5"/>
</dbReference>
<feature type="compositionally biased region" description="Basic and acidic residues" evidence="1">
    <location>
        <begin position="1"/>
        <end position="24"/>
    </location>
</feature>
<name>A0A9N9XDU6_DIABA</name>
<feature type="region of interest" description="Disordered" evidence="1">
    <location>
        <begin position="1"/>
        <end position="59"/>
    </location>
</feature>
<sequence length="72" mass="8273">MHEESVQPELERDQNQPVSEKLEEVNVPESKVNIKSKPTPIIKDSDKSKTAKVTKVNVHKKHVAKKTKIRFL</sequence>
<keyword evidence="3" id="KW-1185">Reference proteome</keyword>
<accession>A0A9N9XDU6</accession>